<evidence type="ECO:0000256" key="2">
    <source>
        <dbReference type="PIRSR" id="PIRSR000390-1"/>
    </source>
</evidence>
<evidence type="ECO:0000313" key="5">
    <source>
        <dbReference type="EMBL" id="MBC8592091.1"/>
    </source>
</evidence>
<keyword evidence="3 4" id="KW-0663">Pyridoxal phosphate</keyword>
<dbReference type="SUPFAM" id="SSF53383">
    <property type="entry name" value="PLP-dependent transferases"/>
    <property type="match status" value="1"/>
</dbReference>
<evidence type="ECO:0000313" key="6">
    <source>
        <dbReference type="Proteomes" id="UP000651085"/>
    </source>
</evidence>
<dbReference type="RefSeq" id="WP_262433307.1">
    <property type="nucleotide sequence ID" value="NZ_JACRTF010000001.1"/>
</dbReference>
<feature type="active site" description="Proton acceptor" evidence="2">
    <location>
        <position position="184"/>
    </location>
</feature>
<dbReference type="AlphaFoldDB" id="A0A926EZX3"/>
<protein>
    <submittedName>
        <fullName evidence="5">DegT/DnrJ/EryC1/StrS family aminotransferase</fullName>
    </submittedName>
</protein>
<keyword evidence="5" id="KW-0032">Aminotransferase</keyword>
<evidence type="ECO:0000256" key="1">
    <source>
        <dbReference type="ARBA" id="ARBA00037999"/>
    </source>
</evidence>
<dbReference type="Pfam" id="PF01041">
    <property type="entry name" value="DegT_DnrJ_EryC1"/>
    <property type="match status" value="1"/>
</dbReference>
<dbReference type="GO" id="GO:0008483">
    <property type="term" value="F:transaminase activity"/>
    <property type="evidence" value="ECO:0007669"/>
    <property type="project" value="UniProtKB-KW"/>
</dbReference>
<keyword evidence="5" id="KW-0808">Transferase</keyword>
<dbReference type="InterPro" id="IPR000653">
    <property type="entry name" value="DegT/StrS_aminotransferase"/>
</dbReference>
<gene>
    <name evidence="5" type="ORF">H8744_02300</name>
</gene>
<dbReference type="PANTHER" id="PTHR30244">
    <property type="entry name" value="TRANSAMINASE"/>
    <property type="match status" value="1"/>
</dbReference>
<dbReference type="CDD" id="cd00616">
    <property type="entry name" value="AHBA_syn"/>
    <property type="match status" value="1"/>
</dbReference>
<comment type="similarity">
    <text evidence="1 4">Belongs to the DegT/DnrJ/EryC1 family.</text>
</comment>
<dbReference type="Gene3D" id="3.90.1150.10">
    <property type="entry name" value="Aspartate Aminotransferase, domain 1"/>
    <property type="match status" value="1"/>
</dbReference>
<dbReference type="Gene3D" id="3.40.640.10">
    <property type="entry name" value="Type I PLP-dependent aspartate aminotransferase-like (Major domain)"/>
    <property type="match status" value="1"/>
</dbReference>
<dbReference type="PIRSF" id="PIRSF000390">
    <property type="entry name" value="PLP_StrS"/>
    <property type="match status" value="1"/>
</dbReference>
<dbReference type="InterPro" id="IPR015421">
    <property type="entry name" value="PyrdxlP-dep_Trfase_major"/>
</dbReference>
<dbReference type="PANTHER" id="PTHR30244:SF34">
    <property type="entry name" value="DTDP-4-AMINO-4,6-DIDEOXYGALACTOSE TRANSAMINASE"/>
    <property type="match status" value="1"/>
</dbReference>
<feature type="modified residue" description="N6-(pyridoxal phosphate)lysine" evidence="3">
    <location>
        <position position="184"/>
    </location>
</feature>
<sequence length="377" mass="41786">MGYQIPLFNLNFDEREAIAAADTIKSGWISTGPKCAELEQMFVNMFQVNYAVSVSNCTDALHLCCLVCGVGPGDEVLCPSLTFAASANCIRYVGATPVFCDIVGPNHINIDPEDIKRKITPKTKAIVVVHMAGFPAKMDEIMTIAKEYNLKVIEDACHGPLSEYKGKKLGTIGDCAAFSFFSNKNISTGEGGMFISNNKEMADRVRLLRSHGMTTMSYQRASGHATAYDIVELGYNFRMDDIRAAIAIEQLKKLPADLEKRIQVRKRYVEKLTNVKGVVVPFADCTEFTSNYIMPVVLINSNKGTRDVIREKIHAAGIQTSVHYPAIHKFTIYIEEGTVLPETEYVTDCEITLPMYASLTMEQIDFICETLNRAING</sequence>
<organism evidence="5 6">
    <name type="scientific">Jilunia laotingensis</name>
    <dbReference type="NCBI Taxonomy" id="2763675"/>
    <lineage>
        <taxon>Bacteria</taxon>
        <taxon>Pseudomonadati</taxon>
        <taxon>Bacteroidota</taxon>
        <taxon>Bacteroidia</taxon>
        <taxon>Bacteroidales</taxon>
        <taxon>Bacteroidaceae</taxon>
        <taxon>Jilunia</taxon>
    </lineage>
</organism>
<dbReference type="EMBL" id="JACRTF010000001">
    <property type="protein sequence ID" value="MBC8592091.1"/>
    <property type="molecule type" value="Genomic_DNA"/>
</dbReference>
<accession>A0A926EZX3</accession>
<name>A0A926EZX3_9BACT</name>
<evidence type="ECO:0000256" key="3">
    <source>
        <dbReference type="PIRSR" id="PIRSR000390-2"/>
    </source>
</evidence>
<dbReference type="GO" id="GO:0030170">
    <property type="term" value="F:pyridoxal phosphate binding"/>
    <property type="evidence" value="ECO:0007669"/>
    <property type="project" value="TreeGrafter"/>
</dbReference>
<dbReference type="InterPro" id="IPR015424">
    <property type="entry name" value="PyrdxlP-dep_Trfase"/>
</dbReference>
<dbReference type="GO" id="GO:0000271">
    <property type="term" value="P:polysaccharide biosynthetic process"/>
    <property type="evidence" value="ECO:0007669"/>
    <property type="project" value="TreeGrafter"/>
</dbReference>
<dbReference type="InterPro" id="IPR015422">
    <property type="entry name" value="PyrdxlP-dep_Trfase_small"/>
</dbReference>
<keyword evidence="6" id="KW-1185">Reference proteome</keyword>
<evidence type="ECO:0000256" key="4">
    <source>
        <dbReference type="RuleBase" id="RU004508"/>
    </source>
</evidence>
<proteinExistence type="inferred from homology"/>
<dbReference type="Proteomes" id="UP000651085">
    <property type="component" value="Unassembled WGS sequence"/>
</dbReference>
<comment type="caution">
    <text evidence="5">The sequence shown here is derived from an EMBL/GenBank/DDBJ whole genome shotgun (WGS) entry which is preliminary data.</text>
</comment>
<reference evidence="5" key="1">
    <citation type="submission" date="2020-08" db="EMBL/GenBank/DDBJ databases">
        <title>Genome public.</title>
        <authorList>
            <person name="Liu C."/>
            <person name="Sun Q."/>
        </authorList>
    </citation>
    <scope>NUCLEOTIDE SEQUENCE</scope>
    <source>
        <strain evidence="5">N12</strain>
    </source>
</reference>